<proteinExistence type="predicted"/>
<evidence type="ECO:0000313" key="3">
    <source>
        <dbReference type="Proteomes" id="UP000676853"/>
    </source>
</evidence>
<feature type="transmembrane region" description="Helical" evidence="1">
    <location>
        <begin position="31"/>
        <end position="51"/>
    </location>
</feature>
<reference evidence="2 3" key="1">
    <citation type="submission" date="2021-04" db="EMBL/GenBank/DDBJ databases">
        <title>Whole genome sequence analysis of a thiophenic sulfur metabolizing bacteria.</title>
        <authorList>
            <person name="Akhtar N."/>
            <person name="Akram J."/>
            <person name="Aslam A."/>
        </authorList>
    </citation>
    <scope>NUCLEOTIDE SEQUENCE [LARGE SCALE GENOMIC DNA]</scope>
    <source>
        <strain evidence="2 3">3OW</strain>
    </source>
</reference>
<keyword evidence="1" id="KW-1133">Transmembrane helix</keyword>
<feature type="non-terminal residue" evidence="2">
    <location>
        <position position="68"/>
    </location>
</feature>
<name>A0ABS5NLW0_TSUPA</name>
<gene>
    <name evidence="2" type="ORF">KFZ73_27795</name>
</gene>
<keyword evidence="1" id="KW-0472">Membrane</keyword>
<sequence>MTDNRLKYLGPLSASGASTRMKAPLLKRAPWPFIVIVLIPTLLAAIYYLFIAAPRYVSEAQFIVRAPS</sequence>
<dbReference type="Proteomes" id="UP000676853">
    <property type="component" value="Unassembled WGS sequence"/>
</dbReference>
<accession>A0ABS5NLW0</accession>
<dbReference type="EMBL" id="JAGXOE010000790">
    <property type="protein sequence ID" value="MBS4105025.1"/>
    <property type="molecule type" value="Genomic_DNA"/>
</dbReference>
<evidence type="ECO:0000256" key="1">
    <source>
        <dbReference type="SAM" id="Phobius"/>
    </source>
</evidence>
<organism evidence="2 3">
    <name type="scientific">Tsukamurella paurometabola</name>
    <name type="common">Corynebacterium paurometabolum</name>
    <dbReference type="NCBI Taxonomy" id="2061"/>
    <lineage>
        <taxon>Bacteria</taxon>
        <taxon>Bacillati</taxon>
        <taxon>Actinomycetota</taxon>
        <taxon>Actinomycetes</taxon>
        <taxon>Mycobacteriales</taxon>
        <taxon>Tsukamurellaceae</taxon>
        <taxon>Tsukamurella</taxon>
    </lineage>
</organism>
<comment type="caution">
    <text evidence="2">The sequence shown here is derived from an EMBL/GenBank/DDBJ whole genome shotgun (WGS) entry which is preliminary data.</text>
</comment>
<evidence type="ECO:0000313" key="2">
    <source>
        <dbReference type="EMBL" id="MBS4105025.1"/>
    </source>
</evidence>
<protein>
    <submittedName>
        <fullName evidence="2">Uncharacterized protein</fullName>
    </submittedName>
</protein>
<keyword evidence="3" id="KW-1185">Reference proteome</keyword>
<keyword evidence="1" id="KW-0812">Transmembrane</keyword>